<accession>A0A812J898</accession>
<dbReference type="GO" id="GO:0005634">
    <property type="term" value="C:nucleus"/>
    <property type="evidence" value="ECO:0007669"/>
    <property type="project" value="TreeGrafter"/>
</dbReference>
<sequence length="336" mass="36871">MLKKLEAMRRQAQCRKNGQSNTSHGLFVERRGGTAAKAAGRRRLAPAPSDDDWFRLEDTEGLVNDALLDFCLPRLVAISQCAGRVHIYSALFYTQLAAGGWSKVKTWTRGLRQETPAGVFAKDFLFVPAHDAVTGHWWLALIVHPWAAGKAKAGVTNLPTFTPGHHETFVAILDSIDPVPRLSESTRMNPEDAEVAAQAMVVAGPRHSEAVKLIQEYLKKEWDDCFQGAADYDAGKIQGISIAVPQQTNETDCGVYVLEFVRRLLEQPSLLEYICEYKASPPQLSAPASNQLRSKWRRVGARLENDAQGPRRAIATPARARAPEAAGAEVGFVGDS</sequence>
<gene>
    <name evidence="8" type="primary">SENP7</name>
    <name evidence="8" type="ORF">SNAT2548_LOCUS5853</name>
</gene>
<feature type="region of interest" description="Disordered" evidence="6">
    <location>
        <begin position="307"/>
        <end position="336"/>
    </location>
</feature>
<comment type="caution">
    <text evidence="8">The sequence shown here is derived from an EMBL/GenBank/DDBJ whole genome shotgun (WGS) entry which is preliminary data.</text>
</comment>
<evidence type="ECO:0000256" key="5">
    <source>
        <dbReference type="ARBA" id="ARBA00022801"/>
    </source>
</evidence>
<dbReference type="PANTHER" id="PTHR46896">
    <property type="entry name" value="SENTRIN-SPECIFIC PROTEASE"/>
    <property type="match status" value="1"/>
</dbReference>
<keyword evidence="5" id="KW-0378">Hydrolase</keyword>
<name>A0A812J898_9DINO</name>
<protein>
    <submittedName>
        <fullName evidence="8">SENP7 protein</fullName>
    </submittedName>
</protein>
<evidence type="ECO:0000256" key="4">
    <source>
        <dbReference type="ARBA" id="ARBA00022786"/>
    </source>
</evidence>
<evidence type="ECO:0000256" key="1">
    <source>
        <dbReference type="ARBA" id="ARBA00005234"/>
    </source>
</evidence>
<proteinExistence type="inferred from homology"/>
<keyword evidence="9" id="KW-1185">Reference proteome</keyword>
<organism evidence="8 9">
    <name type="scientific">Symbiodinium natans</name>
    <dbReference type="NCBI Taxonomy" id="878477"/>
    <lineage>
        <taxon>Eukaryota</taxon>
        <taxon>Sar</taxon>
        <taxon>Alveolata</taxon>
        <taxon>Dinophyceae</taxon>
        <taxon>Suessiales</taxon>
        <taxon>Symbiodiniaceae</taxon>
        <taxon>Symbiodinium</taxon>
    </lineage>
</organism>
<keyword evidence="3" id="KW-0645">Protease</keyword>
<evidence type="ECO:0000313" key="9">
    <source>
        <dbReference type="Proteomes" id="UP000604046"/>
    </source>
</evidence>
<comment type="similarity">
    <text evidence="1">Belongs to the peptidase C48 family.</text>
</comment>
<reference evidence="8" key="1">
    <citation type="submission" date="2021-02" db="EMBL/GenBank/DDBJ databases">
        <authorList>
            <person name="Dougan E. K."/>
            <person name="Rhodes N."/>
            <person name="Thang M."/>
            <person name="Chan C."/>
        </authorList>
    </citation>
    <scope>NUCLEOTIDE SEQUENCE</scope>
</reference>
<evidence type="ECO:0000256" key="3">
    <source>
        <dbReference type="ARBA" id="ARBA00022670"/>
    </source>
</evidence>
<dbReference type="Pfam" id="PF02902">
    <property type="entry name" value="Peptidase_C48"/>
    <property type="match status" value="1"/>
</dbReference>
<evidence type="ECO:0000313" key="8">
    <source>
        <dbReference type="EMBL" id="CAE7199431.1"/>
    </source>
</evidence>
<dbReference type="InterPro" id="IPR003653">
    <property type="entry name" value="Peptidase_C48_C"/>
</dbReference>
<dbReference type="PROSITE" id="PS50600">
    <property type="entry name" value="ULP_PROTEASE"/>
    <property type="match status" value="1"/>
</dbReference>
<keyword evidence="4" id="KW-0833">Ubl conjugation pathway</keyword>
<dbReference type="GO" id="GO:0070139">
    <property type="term" value="F:SUMO-specific endopeptidase activity"/>
    <property type="evidence" value="ECO:0007669"/>
    <property type="project" value="TreeGrafter"/>
</dbReference>
<dbReference type="GO" id="GO:0005737">
    <property type="term" value="C:cytoplasm"/>
    <property type="evidence" value="ECO:0007669"/>
    <property type="project" value="TreeGrafter"/>
</dbReference>
<feature type="compositionally biased region" description="Low complexity" evidence="6">
    <location>
        <begin position="310"/>
        <end position="328"/>
    </location>
</feature>
<evidence type="ECO:0000256" key="6">
    <source>
        <dbReference type="SAM" id="MobiDB-lite"/>
    </source>
</evidence>
<dbReference type="Gene3D" id="3.40.395.10">
    <property type="entry name" value="Adenoviral Proteinase, Chain A"/>
    <property type="match status" value="1"/>
</dbReference>
<evidence type="ECO:0000256" key="2">
    <source>
        <dbReference type="ARBA" id="ARBA00022553"/>
    </source>
</evidence>
<dbReference type="GO" id="GO:0006508">
    <property type="term" value="P:proteolysis"/>
    <property type="evidence" value="ECO:0007669"/>
    <property type="project" value="UniProtKB-KW"/>
</dbReference>
<keyword evidence="2" id="KW-0597">Phosphoprotein</keyword>
<dbReference type="GO" id="GO:0016926">
    <property type="term" value="P:protein desumoylation"/>
    <property type="evidence" value="ECO:0007669"/>
    <property type="project" value="TreeGrafter"/>
</dbReference>
<dbReference type="AlphaFoldDB" id="A0A812J898"/>
<dbReference type="PANTHER" id="PTHR46896:SF3">
    <property type="entry name" value="FI06413P-RELATED"/>
    <property type="match status" value="1"/>
</dbReference>
<dbReference type="SUPFAM" id="SSF54001">
    <property type="entry name" value="Cysteine proteinases"/>
    <property type="match status" value="1"/>
</dbReference>
<dbReference type="Proteomes" id="UP000604046">
    <property type="component" value="Unassembled WGS sequence"/>
</dbReference>
<dbReference type="EMBL" id="CAJNDS010000380">
    <property type="protein sequence ID" value="CAE7199431.1"/>
    <property type="molecule type" value="Genomic_DNA"/>
</dbReference>
<dbReference type="InterPro" id="IPR038765">
    <property type="entry name" value="Papain-like_cys_pep_sf"/>
</dbReference>
<evidence type="ECO:0000259" key="7">
    <source>
        <dbReference type="PROSITE" id="PS50600"/>
    </source>
</evidence>
<feature type="domain" description="Ubiquitin-like protease family profile" evidence="7">
    <location>
        <begin position="46"/>
        <end position="264"/>
    </location>
</feature>
<dbReference type="InterPro" id="IPR051947">
    <property type="entry name" value="Sentrin-specific_protease"/>
</dbReference>
<dbReference type="OrthoDB" id="442460at2759"/>